<sequence length="134" mass="14245">MRRSKLTRTVLAALLTLVLGAGLGGCAATPSPAVPATRTFAVAPAAVLEASQAMLMERGYVIRHADVELGRLEAVIARWPGYRLHLEIEAADGMNGEASDGQSRLAMTAWRGGQPLPTSLVEPLLTELSVRLDR</sequence>
<gene>
    <name evidence="2" type="ORF">FP66_13700</name>
</gene>
<keyword evidence="3" id="KW-1185">Reference proteome</keyword>
<protein>
    <recommendedName>
        <fullName evidence="4">Lipoprotein</fullName>
    </recommendedName>
</protein>
<evidence type="ECO:0000313" key="2">
    <source>
        <dbReference type="EMBL" id="KGE76905.1"/>
    </source>
</evidence>
<accession>A0ABR4WQB1</accession>
<organism evidence="2 3">
    <name type="scientific">Halomonas salina</name>
    <dbReference type="NCBI Taxonomy" id="42565"/>
    <lineage>
        <taxon>Bacteria</taxon>
        <taxon>Pseudomonadati</taxon>
        <taxon>Pseudomonadota</taxon>
        <taxon>Gammaproteobacteria</taxon>
        <taxon>Oceanospirillales</taxon>
        <taxon>Halomonadaceae</taxon>
        <taxon>Halomonas</taxon>
    </lineage>
</organism>
<dbReference type="RefSeq" id="WP_035599318.1">
    <property type="nucleotide sequence ID" value="NZ_JOKD01000061.1"/>
</dbReference>
<name>A0ABR4WQB1_9GAMM</name>
<dbReference type="Proteomes" id="UP000029721">
    <property type="component" value="Unassembled WGS sequence"/>
</dbReference>
<dbReference type="PROSITE" id="PS51257">
    <property type="entry name" value="PROKAR_LIPOPROTEIN"/>
    <property type="match status" value="1"/>
</dbReference>
<proteinExistence type="predicted"/>
<evidence type="ECO:0000313" key="3">
    <source>
        <dbReference type="Proteomes" id="UP000029721"/>
    </source>
</evidence>
<dbReference type="EMBL" id="JOKD01000061">
    <property type="protein sequence ID" value="KGE76905.1"/>
    <property type="molecule type" value="Genomic_DNA"/>
</dbReference>
<feature type="chain" id="PRO_5046894985" description="Lipoprotein" evidence="1">
    <location>
        <begin position="28"/>
        <end position="134"/>
    </location>
</feature>
<reference evidence="2 3" key="1">
    <citation type="submission" date="2014-06" db="EMBL/GenBank/DDBJ databases">
        <title>Draft genome sequence of an extremely salt tolerant bacteria Halomonas salina/CIFRI 1.</title>
        <authorList>
            <person name="Behera B.D."/>
            <person name="Meena D.K."/>
            <person name="Das P."/>
            <person name="Maharana J."/>
            <person name="Paria P."/>
            <person name="Sharma A.P."/>
            <person name="Shamsudheen K.V."/>
            <person name="Rijit J."/>
            <person name="Dixit V."/>
            <person name="Verma A."/>
            <person name="Scaria V."/>
            <person name="Sivasubbu S."/>
        </authorList>
    </citation>
    <scope>NUCLEOTIDE SEQUENCE [LARGE SCALE GENOMIC DNA]</scope>
    <source>
        <strain evidence="2 3">CIFRI 1</strain>
    </source>
</reference>
<feature type="signal peptide" evidence="1">
    <location>
        <begin position="1"/>
        <end position="27"/>
    </location>
</feature>
<evidence type="ECO:0000256" key="1">
    <source>
        <dbReference type="SAM" id="SignalP"/>
    </source>
</evidence>
<keyword evidence="1" id="KW-0732">Signal</keyword>
<evidence type="ECO:0008006" key="4">
    <source>
        <dbReference type="Google" id="ProtNLM"/>
    </source>
</evidence>
<comment type="caution">
    <text evidence="2">The sequence shown here is derived from an EMBL/GenBank/DDBJ whole genome shotgun (WGS) entry which is preliminary data.</text>
</comment>